<comment type="similarity">
    <text evidence="5 7">Belongs to the DEAD box helicase family.</text>
</comment>
<dbReference type="PROSITE" id="PS00039">
    <property type="entry name" value="DEAD_ATP_HELICASE"/>
    <property type="match status" value="1"/>
</dbReference>
<reference evidence="11 12" key="1">
    <citation type="submission" date="2018-04" db="EMBL/GenBank/DDBJ databases">
        <title>Genomic Encyclopedia of Archaeal and Bacterial Type Strains, Phase II (KMG-II): from individual species to whole genera.</title>
        <authorList>
            <person name="Goeker M."/>
        </authorList>
    </citation>
    <scope>NUCLEOTIDE SEQUENCE [LARGE SCALE GENOMIC DNA]</scope>
    <source>
        <strain evidence="11 12">DSM 5822</strain>
    </source>
</reference>
<evidence type="ECO:0000259" key="8">
    <source>
        <dbReference type="PROSITE" id="PS51192"/>
    </source>
</evidence>
<dbReference type="SMART" id="SM00487">
    <property type="entry name" value="DEXDc"/>
    <property type="match status" value="1"/>
</dbReference>
<dbReference type="GO" id="GO:0016787">
    <property type="term" value="F:hydrolase activity"/>
    <property type="evidence" value="ECO:0007669"/>
    <property type="project" value="UniProtKB-KW"/>
</dbReference>
<dbReference type="SMART" id="SM00490">
    <property type="entry name" value="HELICc"/>
    <property type="match status" value="1"/>
</dbReference>
<evidence type="ECO:0000256" key="1">
    <source>
        <dbReference type="ARBA" id="ARBA00022741"/>
    </source>
</evidence>
<dbReference type="Pfam" id="PF00270">
    <property type="entry name" value="DEAD"/>
    <property type="match status" value="1"/>
</dbReference>
<dbReference type="AlphaFoldDB" id="A0A2T5J1P2"/>
<dbReference type="Pfam" id="PF03880">
    <property type="entry name" value="DbpA"/>
    <property type="match status" value="1"/>
</dbReference>
<dbReference type="PANTHER" id="PTHR47959">
    <property type="entry name" value="ATP-DEPENDENT RNA HELICASE RHLE-RELATED"/>
    <property type="match status" value="1"/>
</dbReference>
<dbReference type="PROSITE" id="PS51194">
    <property type="entry name" value="HELICASE_CTER"/>
    <property type="match status" value="1"/>
</dbReference>
<dbReference type="InterPro" id="IPR044742">
    <property type="entry name" value="DEAD/DEAH_RhlB"/>
</dbReference>
<dbReference type="Gene3D" id="3.40.50.300">
    <property type="entry name" value="P-loop containing nucleotide triphosphate hydrolases"/>
    <property type="match status" value="2"/>
</dbReference>
<evidence type="ECO:0000256" key="4">
    <source>
        <dbReference type="ARBA" id="ARBA00022840"/>
    </source>
</evidence>
<keyword evidence="1 7" id="KW-0547">Nucleotide-binding</keyword>
<evidence type="ECO:0000259" key="9">
    <source>
        <dbReference type="PROSITE" id="PS51194"/>
    </source>
</evidence>
<accession>A0A2T5J1P2</accession>
<dbReference type="GO" id="GO:0003724">
    <property type="term" value="F:RNA helicase activity"/>
    <property type="evidence" value="ECO:0007669"/>
    <property type="project" value="InterPro"/>
</dbReference>
<dbReference type="GO" id="GO:0003676">
    <property type="term" value="F:nucleic acid binding"/>
    <property type="evidence" value="ECO:0007669"/>
    <property type="project" value="InterPro"/>
</dbReference>
<evidence type="ECO:0000256" key="6">
    <source>
        <dbReference type="PROSITE-ProRule" id="PRU00552"/>
    </source>
</evidence>
<comment type="caution">
    <text evidence="11">The sequence shown here is derived from an EMBL/GenBank/DDBJ whole genome shotgun (WGS) entry which is preliminary data.</text>
</comment>
<dbReference type="CDD" id="cd18787">
    <property type="entry name" value="SF2_C_DEAD"/>
    <property type="match status" value="1"/>
</dbReference>
<evidence type="ECO:0000313" key="11">
    <source>
        <dbReference type="EMBL" id="PTQ90347.1"/>
    </source>
</evidence>
<dbReference type="EMBL" id="QAON01000003">
    <property type="protein sequence ID" value="PTQ90347.1"/>
    <property type="molecule type" value="Genomic_DNA"/>
</dbReference>
<evidence type="ECO:0000256" key="2">
    <source>
        <dbReference type="ARBA" id="ARBA00022801"/>
    </source>
</evidence>
<evidence type="ECO:0000256" key="5">
    <source>
        <dbReference type="ARBA" id="ARBA00038437"/>
    </source>
</evidence>
<dbReference type="GO" id="GO:0005829">
    <property type="term" value="C:cytosol"/>
    <property type="evidence" value="ECO:0007669"/>
    <property type="project" value="TreeGrafter"/>
</dbReference>
<dbReference type="PROSITE" id="PS51195">
    <property type="entry name" value="Q_MOTIF"/>
    <property type="match status" value="1"/>
</dbReference>
<evidence type="ECO:0000313" key="12">
    <source>
        <dbReference type="Proteomes" id="UP000244223"/>
    </source>
</evidence>
<proteinExistence type="inferred from homology"/>
<dbReference type="RefSeq" id="WP_107864792.1">
    <property type="nucleotide sequence ID" value="NZ_QAON01000003.1"/>
</dbReference>
<keyword evidence="2 7" id="KW-0378">Hydrolase</keyword>
<dbReference type="PANTHER" id="PTHR47959:SF1">
    <property type="entry name" value="ATP-DEPENDENT RNA HELICASE DBPA"/>
    <property type="match status" value="1"/>
</dbReference>
<feature type="domain" description="Helicase C-terminal" evidence="9">
    <location>
        <begin position="232"/>
        <end position="376"/>
    </location>
</feature>
<organism evidence="11 12">
    <name type="scientific">Agitococcus lubricus</name>
    <dbReference type="NCBI Taxonomy" id="1077255"/>
    <lineage>
        <taxon>Bacteria</taxon>
        <taxon>Pseudomonadati</taxon>
        <taxon>Pseudomonadota</taxon>
        <taxon>Gammaproteobacteria</taxon>
        <taxon>Moraxellales</taxon>
        <taxon>Moraxellaceae</taxon>
        <taxon>Agitococcus</taxon>
    </lineage>
</organism>
<dbReference type="GO" id="GO:0005524">
    <property type="term" value="F:ATP binding"/>
    <property type="evidence" value="ECO:0007669"/>
    <property type="project" value="UniProtKB-KW"/>
</dbReference>
<dbReference type="InterPro" id="IPR001650">
    <property type="entry name" value="Helicase_C-like"/>
</dbReference>
<feature type="short sequence motif" description="Q motif" evidence="6">
    <location>
        <begin position="4"/>
        <end position="32"/>
    </location>
</feature>
<dbReference type="NCBIfam" id="NF008744">
    <property type="entry name" value="PRK11776.1"/>
    <property type="match status" value="1"/>
</dbReference>
<dbReference type="CDD" id="cd00268">
    <property type="entry name" value="DEADc"/>
    <property type="match status" value="1"/>
</dbReference>
<evidence type="ECO:0000259" key="10">
    <source>
        <dbReference type="PROSITE" id="PS51195"/>
    </source>
</evidence>
<dbReference type="Gene3D" id="3.30.70.330">
    <property type="match status" value="1"/>
</dbReference>
<dbReference type="Proteomes" id="UP000244223">
    <property type="component" value="Unassembled WGS sequence"/>
</dbReference>
<dbReference type="InterPro" id="IPR011545">
    <property type="entry name" value="DEAD/DEAH_box_helicase_dom"/>
</dbReference>
<dbReference type="InterPro" id="IPR014001">
    <property type="entry name" value="Helicase_ATP-bd"/>
</dbReference>
<dbReference type="InterPro" id="IPR012677">
    <property type="entry name" value="Nucleotide-bd_a/b_plait_sf"/>
</dbReference>
<dbReference type="InterPro" id="IPR000629">
    <property type="entry name" value="RNA-helicase_DEAD-box_CS"/>
</dbReference>
<keyword evidence="3 7" id="KW-0347">Helicase</keyword>
<dbReference type="InterPro" id="IPR005580">
    <property type="entry name" value="DbpA/CsdA_RNA-bd_dom"/>
</dbReference>
<feature type="domain" description="DEAD-box RNA helicase Q" evidence="10">
    <location>
        <begin position="4"/>
        <end position="32"/>
    </location>
</feature>
<protein>
    <submittedName>
        <fullName evidence="11">ATP-dependent RNA helicase DbpA</fullName>
    </submittedName>
</protein>
<feature type="domain" description="Helicase ATP-binding" evidence="8">
    <location>
        <begin position="35"/>
        <end position="206"/>
    </location>
</feature>
<keyword evidence="12" id="KW-1185">Reference proteome</keyword>
<dbReference type="SUPFAM" id="SSF52540">
    <property type="entry name" value="P-loop containing nucleoside triphosphate hydrolases"/>
    <property type="match status" value="1"/>
</dbReference>
<keyword evidence="4 7" id="KW-0067">ATP-binding</keyword>
<evidence type="ECO:0000256" key="7">
    <source>
        <dbReference type="RuleBase" id="RU000492"/>
    </source>
</evidence>
<gene>
    <name evidence="11" type="ORF">C8N29_103100</name>
</gene>
<dbReference type="PROSITE" id="PS51192">
    <property type="entry name" value="HELICASE_ATP_BIND_1"/>
    <property type="match status" value="1"/>
</dbReference>
<dbReference type="InterPro" id="IPR050079">
    <property type="entry name" value="DEAD_box_RNA_helicase"/>
</dbReference>
<name>A0A2T5J1P2_9GAMM</name>
<dbReference type="Pfam" id="PF00271">
    <property type="entry name" value="Helicase_C"/>
    <property type="match status" value="1"/>
</dbReference>
<evidence type="ECO:0000256" key="3">
    <source>
        <dbReference type="ARBA" id="ARBA00022806"/>
    </source>
</evidence>
<dbReference type="InterPro" id="IPR027417">
    <property type="entry name" value="P-loop_NTPase"/>
</dbReference>
<dbReference type="InterPro" id="IPR014014">
    <property type="entry name" value="RNA_helicase_DEAD_Q_motif"/>
</dbReference>
<dbReference type="OrthoDB" id="9805696at2"/>
<sequence>MTTAAFSSLPLLPELLQSVESLGYQQMTAIQQQSLPSMLAGKDVLAKAKTGSGKTAAFALALLSKIDPVSYHTQALVLCPTRELAEQVSKEIRALARFMANIKLLTLCGGTPIGHQINSLEQAPHIVVGTTGRVLDHLQRNTLALNKVKILVLDEADRMLDMGFEEDIHQIVKKTPNTRQSLLFSATYPDAIQAMSQRILQTPVVIEVETEHDSKHINQQFIELAYQEKPAAVIQLLAHYRPESTVIFCNTKADCNELTQQLRTKGFDVLTLHGDLEQREREQVLLRFANKSCPVLVATDVAARGLDIKDLSAVINFELAYDPEVHIHRIGRTGRAGNQGLAFSLCSPKEASRVVAIEDYQKIKVEWLDLSRLANTTTAPLKASMTTLCIEGGRKDKLRPTDILGALTGEGGLAGADVGKIDIFDIRTYVAIKNQFANQALKRLQAGQIKGRRFRASKVV</sequence>